<keyword evidence="2" id="KW-1185">Reference proteome</keyword>
<name>A0ACB9BYR5_9ASTR</name>
<comment type="caution">
    <text evidence="1">The sequence shown here is derived from an EMBL/GenBank/DDBJ whole genome shotgun (WGS) entry which is preliminary data.</text>
</comment>
<accession>A0ACB9BYR5</accession>
<protein>
    <submittedName>
        <fullName evidence="1">Uncharacterized protein</fullName>
    </submittedName>
</protein>
<evidence type="ECO:0000313" key="2">
    <source>
        <dbReference type="Proteomes" id="UP001056120"/>
    </source>
</evidence>
<organism evidence="1 2">
    <name type="scientific">Smallanthus sonchifolius</name>
    <dbReference type="NCBI Taxonomy" id="185202"/>
    <lineage>
        <taxon>Eukaryota</taxon>
        <taxon>Viridiplantae</taxon>
        <taxon>Streptophyta</taxon>
        <taxon>Embryophyta</taxon>
        <taxon>Tracheophyta</taxon>
        <taxon>Spermatophyta</taxon>
        <taxon>Magnoliopsida</taxon>
        <taxon>eudicotyledons</taxon>
        <taxon>Gunneridae</taxon>
        <taxon>Pentapetalae</taxon>
        <taxon>asterids</taxon>
        <taxon>campanulids</taxon>
        <taxon>Asterales</taxon>
        <taxon>Asteraceae</taxon>
        <taxon>Asteroideae</taxon>
        <taxon>Heliantheae alliance</taxon>
        <taxon>Millerieae</taxon>
        <taxon>Smallanthus</taxon>
    </lineage>
</organism>
<proteinExistence type="predicted"/>
<gene>
    <name evidence="1" type="ORF">L1987_67027</name>
</gene>
<evidence type="ECO:0000313" key="1">
    <source>
        <dbReference type="EMBL" id="KAI3727216.1"/>
    </source>
</evidence>
<reference evidence="1 2" key="2">
    <citation type="journal article" date="2022" name="Mol. Ecol. Resour.">
        <title>The genomes of chicory, endive, great burdock and yacon provide insights into Asteraceae paleo-polyploidization history and plant inulin production.</title>
        <authorList>
            <person name="Fan W."/>
            <person name="Wang S."/>
            <person name="Wang H."/>
            <person name="Wang A."/>
            <person name="Jiang F."/>
            <person name="Liu H."/>
            <person name="Zhao H."/>
            <person name="Xu D."/>
            <person name="Zhang Y."/>
        </authorList>
    </citation>
    <scope>NUCLEOTIDE SEQUENCE [LARGE SCALE GENOMIC DNA]</scope>
    <source>
        <strain evidence="2">cv. Yunnan</strain>
        <tissue evidence="1">Leaves</tissue>
    </source>
</reference>
<dbReference type="EMBL" id="CM042039">
    <property type="protein sequence ID" value="KAI3727216.1"/>
    <property type="molecule type" value="Genomic_DNA"/>
</dbReference>
<sequence length="354" mass="39297">MELIPGLPDHVGLECLIRVPHNDFSSAASVCRSWKSELEHLSFRKHRKSAGLSRRIVIMVQSQVDSNRNHGLRKYSAAPVYRLTVYDPEIRKWSVMPPIPGFSDGLPLFCQIAPVGFNLVVMGGLNPDNWEASNFVFVYNFVSATWRRGPDMPGCTRSFFGCASDNDRRVFVAGGHDNEKNALRSGMMYDVAENNWTSLPDMSDERDECKGAFHRGKFYVIGGYNTLMQGQFGKSAEAFDPSTWQWEPTKDDFLGTDTCPRTCVDGGNGVMYMYQDGAVVALDHSSRARIPLPSDMDSVPCIIEWGGQLLAVGSVGFGGGHGVYVLDLERSTWKKVEVPEEYSGHVQSGCCLEV</sequence>
<reference evidence="2" key="1">
    <citation type="journal article" date="2022" name="Mol. Ecol. Resour.">
        <title>The genomes of chicory, endive, great burdock and yacon provide insights into Asteraceae palaeo-polyploidization history and plant inulin production.</title>
        <authorList>
            <person name="Fan W."/>
            <person name="Wang S."/>
            <person name="Wang H."/>
            <person name="Wang A."/>
            <person name="Jiang F."/>
            <person name="Liu H."/>
            <person name="Zhao H."/>
            <person name="Xu D."/>
            <person name="Zhang Y."/>
        </authorList>
    </citation>
    <scope>NUCLEOTIDE SEQUENCE [LARGE SCALE GENOMIC DNA]</scope>
    <source>
        <strain evidence="2">cv. Yunnan</strain>
    </source>
</reference>
<dbReference type="Proteomes" id="UP001056120">
    <property type="component" value="Linkage Group LG22"/>
</dbReference>